<gene>
    <name evidence="3" type="ORF">MGAL_10B088598</name>
</gene>
<evidence type="ECO:0000256" key="1">
    <source>
        <dbReference type="SAM" id="Phobius"/>
    </source>
</evidence>
<feature type="signal peptide" evidence="2">
    <location>
        <begin position="1"/>
        <end position="26"/>
    </location>
</feature>
<proteinExistence type="predicted"/>
<keyword evidence="2" id="KW-0732">Signal</keyword>
<dbReference type="EMBL" id="UYJE01000824">
    <property type="protein sequence ID" value="VDH96845.1"/>
    <property type="molecule type" value="Genomic_DNA"/>
</dbReference>
<keyword evidence="1" id="KW-0812">Transmembrane</keyword>
<accession>A0A8B6BYU0</accession>
<evidence type="ECO:0000313" key="3">
    <source>
        <dbReference type="EMBL" id="VDH96845.1"/>
    </source>
</evidence>
<keyword evidence="1" id="KW-0472">Membrane</keyword>
<keyword evidence="1" id="KW-1133">Transmembrane helix</keyword>
<keyword evidence="4" id="KW-1185">Reference proteome</keyword>
<feature type="chain" id="PRO_5032818430" evidence="2">
    <location>
        <begin position="27"/>
        <end position="164"/>
    </location>
</feature>
<organism evidence="3 4">
    <name type="scientific">Mytilus galloprovincialis</name>
    <name type="common">Mediterranean mussel</name>
    <dbReference type="NCBI Taxonomy" id="29158"/>
    <lineage>
        <taxon>Eukaryota</taxon>
        <taxon>Metazoa</taxon>
        <taxon>Spiralia</taxon>
        <taxon>Lophotrochozoa</taxon>
        <taxon>Mollusca</taxon>
        <taxon>Bivalvia</taxon>
        <taxon>Autobranchia</taxon>
        <taxon>Pteriomorphia</taxon>
        <taxon>Mytilida</taxon>
        <taxon>Mytiloidea</taxon>
        <taxon>Mytilidae</taxon>
        <taxon>Mytilinae</taxon>
        <taxon>Mytilus</taxon>
    </lineage>
</organism>
<evidence type="ECO:0000256" key="2">
    <source>
        <dbReference type="SAM" id="SignalP"/>
    </source>
</evidence>
<name>A0A8B6BYU0_MYTGA</name>
<dbReference type="OrthoDB" id="10445594at2759"/>
<comment type="caution">
    <text evidence="3">The sequence shown here is derived from an EMBL/GenBank/DDBJ whole genome shotgun (WGS) entry which is preliminary data.</text>
</comment>
<dbReference type="Proteomes" id="UP000596742">
    <property type="component" value="Unassembled WGS sequence"/>
</dbReference>
<dbReference type="AlphaFoldDB" id="A0A8B6BYU0"/>
<reference evidence="3" key="1">
    <citation type="submission" date="2018-11" db="EMBL/GenBank/DDBJ databases">
        <authorList>
            <person name="Alioto T."/>
            <person name="Alioto T."/>
        </authorList>
    </citation>
    <scope>NUCLEOTIDE SEQUENCE</scope>
</reference>
<feature type="transmembrane region" description="Helical" evidence="1">
    <location>
        <begin position="106"/>
        <end position="129"/>
    </location>
</feature>
<sequence length="164" mass="18497">MEFSSFWRFRLLTIFINIYLVNDGKCDCGSGMKECQYGGWSVWGSCNNNSVQTTKRIRPICCPPVITNYDACLKHCNITTNLLQTNEERKCIAILKKNNSKSSTGMIVGICFGILILLLIAAAVTLVLLHRFKKISLFTRLRAILHKDDDTKTETQPELKADSS</sequence>
<evidence type="ECO:0000313" key="4">
    <source>
        <dbReference type="Proteomes" id="UP000596742"/>
    </source>
</evidence>
<protein>
    <submittedName>
        <fullName evidence="3">Uncharacterized protein</fullName>
    </submittedName>
</protein>